<evidence type="ECO:0000313" key="4">
    <source>
        <dbReference type="Proteomes" id="UP001066276"/>
    </source>
</evidence>
<evidence type="ECO:0000313" key="3">
    <source>
        <dbReference type="EMBL" id="KAJ1190761.1"/>
    </source>
</evidence>
<feature type="compositionally biased region" description="Polar residues" evidence="2">
    <location>
        <begin position="69"/>
        <end position="79"/>
    </location>
</feature>
<keyword evidence="1" id="KW-0175">Coiled coil</keyword>
<protein>
    <submittedName>
        <fullName evidence="3">Uncharacterized protein</fullName>
    </submittedName>
</protein>
<dbReference type="EMBL" id="JANPWB010000004">
    <property type="protein sequence ID" value="KAJ1190761.1"/>
    <property type="molecule type" value="Genomic_DNA"/>
</dbReference>
<dbReference type="Proteomes" id="UP001066276">
    <property type="component" value="Chromosome 2_2"/>
</dbReference>
<evidence type="ECO:0000256" key="2">
    <source>
        <dbReference type="SAM" id="MobiDB-lite"/>
    </source>
</evidence>
<organism evidence="3 4">
    <name type="scientific">Pleurodeles waltl</name>
    <name type="common">Iberian ribbed newt</name>
    <dbReference type="NCBI Taxonomy" id="8319"/>
    <lineage>
        <taxon>Eukaryota</taxon>
        <taxon>Metazoa</taxon>
        <taxon>Chordata</taxon>
        <taxon>Craniata</taxon>
        <taxon>Vertebrata</taxon>
        <taxon>Euteleostomi</taxon>
        <taxon>Amphibia</taxon>
        <taxon>Batrachia</taxon>
        <taxon>Caudata</taxon>
        <taxon>Salamandroidea</taxon>
        <taxon>Salamandridae</taxon>
        <taxon>Pleurodelinae</taxon>
        <taxon>Pleurodeles</taxon>
    </lineage>
</organism>
<comment type="caution">
    <text evidence="3">The sequence shown here is derived from an EMBL/GenBank/DDBJ whole genome shotgun (WGS) entry which is preliminary data.</text>
</comment>
<gene>
    <name evidence="3" type="ORF">NDU88_000083</name>
</gene>
<reference evidence="3" key="1">
    <citation type="journal article" date="2022" name="bioRxiv">
        <title>Sequencing and chromosome-scale assembly of the giantPleurodeles waltlgenome.</title>
        <authorList>
            <person name="Brown T."/>
            <person name="Elewa A."/>
            <person name="Iarovenko S."/>
            <person name="Subramanian E."/>
            <person name="Araus A.J."/>
            <person name="Petzold A."/>
            <person name="Susuki M."/>
            <person name="Suzuki K.-i.T."/>
            <person name="Hayashi T."/>
            <person name="Toyoda A."/>
            <person name="Oliveira C."/>
            <person name="Osipova E."/>
            <person name="Leigh N.D."/>
            <person name="Simon A."/>
            <person name="Yun M.H."/>
        </authorList>
    </citation>
    <scope>NUCLEOTIDE SEQUENCE</scope>
    <source>
        <strain evidence="3">20211129_DDA</strain>
        <tissue evidence="3">Liver</tissue>
    </source>
</reference>
<feature type="region of interest" description="Disordered" evidence="2">
    <location>
        <begin position="1"/>
        <end position="32"/>
    </location>
</feature>
<feature type="compositionally biased region" description="Polar residues" evidence="2">
    <location>
        <begin position="1"/>
        <end position="12"/>
    </location>
</feature>
<name>A0AAV7UQ97_PLEWA</name>
<sequence>MQETHGSNNSRLTGEALPNLRPSKTALKKPRITPSLKTYFKVLPQEREMEEEDHGNFDLTPERRIVGTQVPQIESSPNRFQPLEEENQGRSNNSGITSQDDAMNFSKRISTRQGQDLEKVERQGGGGDLKQEENATPSVLAAPEEPLTQCIAGMICDLAVEVRGSFEKSNFNQKEIRGLCEALGQKFDDLADRTVTLEIEVSELKRATENNAEAIQQMKVEEDKVLLKHKLMENNMRKNDLRFLKFLKVWKAGSEEFGGLSN</sequence>
<proteinExistence type="predicted"/>
<dbReference type="AlphaFoldDB" id="A0AAV7UQ97"/>
<feature type="coiled-coil region" evidence="1">
    <location>
        <begin position="197"/>
        <end position="224"/>
    </location>
</feature>
<keyword evidence="4" id="KW-1185">Reference proteome</keyword>
<accession>A0AAV7UQ97</accession>
<evidence type="ECO:0000256" key="1">
    <source>
        <dbReference type="SAM" id="Coils"/>
    </source>
</evidence>
<feature type="region of interest" description="Disordered" evidence="2">
    <location>
        <begin position="69"/>
        <end position="133"/>
    </location>
</feature>
<feature type="compositionally biased region" description="Polar residues" evidence="2">
    <location>
        <begin position="89"/>
        <end position="114"/>
    </location>
</feature>